<dbReference type="InterPro" id="IPR000719">
    <property type="entry name" value="Prot_kinase_dom"/>
</dbReference>
<keyword evidence="5 8" id="KW-0547">Nucleotide-binding</keyword>
<dbReference type="GO" id="GO:0005524">
    <property type="term" value="F:ATP binding"/>
    <property type="evidence" value="ECO:0007669"/>
    <property type="project" value="UniProtKB-UniRule"/>
</dbReference>
<reference evidence="12" key="1">
    <citation type="submission" date="2016-10" db="EMBL/GenBank/DDBJ databases">
        <authorList>
            <person name="Benchimol M."/>
            <person name="Almeida L.G."/>
            <person name="Vasconcelos A.T."/>
            <person name="Perreira-Neves A."/>
            <person name="Rosa I.A."/>
            <person name="Tasca T."/>
            <person name="Bogo M.R."/>
            <person name="de Souza W."/>
        </authorList>
    </citation>
    <scope>NUCLEOTIDE SEQUENCE [LARGE SCALE GENOMIC DNA]</scope>
    <source>
        <strain evidence="12">K</strain>
    </source>
</reference>
<dbReference type="AlphaFoldDB" id="A0A1J4JSE7"/>
<evidence type="ECO:0000256" key="2">
    <source>
        <dbReference type="ARBA" id="ARBA00022527"/>
    </source>
</evidence>
<accession>A0A1J4JSE7</accession>
<keyword evidence="2 9" id="KW-0723">Serine/threonine-protein kinase</keyword>
<dbReference type="PROSITE" id="PS00108">
    <property type="entry name" value="PROTEIN_KINASE_ST"/>
    <property type="match status" value="1"/>
</dbReference>
<keyword evidence="6 12" id="KW-0418">Kinase</keyword>
<dbReference type="SMART" id="SM00233">
    <property type="entry name" value="PH"/>
    <property type="match status" value="1"/>
</dbReference>
<evidence type="ECO:0000256" key="6">
    <source>
        <dbReference type="ARBA" id="ARBA00022777"/>
    </source>
</evidence>
<keyword evidence="3" id="KW-0597">Phosphoprotein</keyword>
<evidence type="ECO:0000256" key="9">
    <source>
        <dbReference type="RuleBase" id="RU000304"/>
    </source>
</evidence>
<dbReference type="FunFam" id="3.30.200.20:FF:000771">
    <property type="entry name" value="AGC family protein kinase"/>
    <property type="match status" value="1"/>
</dbReference>
<dbReference type="PROSITE" id="PS00107">
    <property type="entry name" value="PROTEIN_KINASE_ATP"/>
    <property type="match status" value="1"/>
</dbReference>
<evidence type="ECO:0000256" key="4">
    <source>
        <dbReference type="ARBA" id="ARBA00022679"/>
    </source>
</evidence>
<dbReference type="Gene3D" id="3.30.200.20">
    <property type="entry name" value="Phosphorylase Kinase, domain 1"/>
    <property type="match status" value="1"/>
</dbReference>
<dbReference type="InterPro" id="IPR017441">
    <property type="entry name" value="Protein_kinase_ATP_BS"/>
</dbReference>
<dbReference type="SUPFAM" id="SSF50729">
    <property type="entry name" value="PH domain-like"/>
    <property type="match status" value="1"/>
</dbReference>
<gene>
    <name evidence="12" type="ORF">TRFO_07575</name>
</gene>
<feature type="binding site" evidence="8">
    <location>
        <position position="136"/>
    </location>
    <ligand>
        <name>ATP</name>
        <dbReference type="ChEBI" id="CHEBI:30616"/>
    </ligand>
</feature>
<comment type="caution">
    <text evidence="12">The sequence shown here is derived from an EMBL/GenBank/DDBJ whole genome shotgun (WGS) entry which is preliminary data.</text>
</comment>
<evidence type="ECO:0000313" key="12">
    <source>
        <dbReference type="EMBL" id="OHT01344.1"/>
    </source>
</evidence>
<dbReference type="Pfam" id="PF00069">
    <property type="entry name" value="Pkinase"/>
    <property type="match status" value="1"/>
</dbReference>
<dbReference type="GeneID" id="94828466"/>
<dbReference type="InterPro" id="IPR008271">
    <property type="entry name" value="Ser/Thr_kinase_AS"/>
</dbReference>
<dbReference type="CDD" id="cd00821">
    <property type="entry name" value="PH"/>
    <property type="match status" value="1"/>
</dbReference>
<dbReference type="InterPro" id="IPR011993">
    <property type="entry name" value="PH-like_dom_sf"/>
</dbReference>
<keyword evidence="4" id="KW-0808">Transferase</keyword>
<dbReference type="PROSITE" id="PS51285">
    <property type="entry name" value="AGC_KINASE_CTER"/>
    <property type="match status" value="1"/>
</dbReference>
<dbReference type="Gene3D" id="2.30.29.30">
    <property type="entry name" value="Pleckstrin-homology domain (PH domain)/Phosphotyrosine-binding domain (PTB)"/>
    <property type="match status" value="1"/>
</dbReference>
<dbReference type="InterPro" id="IPR000961">
    <property type="entry name" value="AGC-kinase_C"/>
</dbReference>
<evidence type="ECO:0000313" key="13">
    <source>
        <dbReference type="Proteomes" id="UP000179807"/>
    </source>
</evidence>
<dbReference type="PROSITE" id="PS50011">
    <property type="entry name" value="PROTEIN_KINASE_DOM"/>
    <property type="match status" value="1"/>
</dbReference>
<dbReference type="GO" id="GO:0004674">
    <property type="term" value="F:protein serine/threonine kinase activity"/>
    <property type="evidence" value="ECO:0007669"/>
    <property type="project" value="UniProtKB-KW"/>
</dbReference>
<dbReference type="InterPro" id="IPR001849">
    <property type="entry name" value="PH_domain"/>
</dbReference>
<dbReference type="VEuPathDB" id="TrichDB:TRFO_07575"/>
<dbReference type="CDD" id="cd05123">
    <property type="entry name" value="STKc_AGC"/>
    <property type="match status" value="1"/>
</dbReference>
<dbReference type="OrthoDB" id="63267at2759"/>
<organism evidence="12 13">
    <name type="scientific">Tritrichomonas foetus</name>
    <dbReference type="NCBI Taxonomy" id="1144522"/>
    <lineage>
        <taxon>Eukaryota</taxon>
        <taxon>Metamonada</taxon>
        <taxon>Parabasalia</taxon>
        <taxon>Tritrichomonadida</taxon>
        <taxon>Tritrichomonadidae</taxon>
        <taxon>Tritrichomonas</taxon>
    </lineage>
</organism>
<evidence type="ECO:0000256" key="7">
    <source>
        <dbReference type="ARBA" id="ARBA00022840"/>
    </source>
</evidence>
<evidence type="ECO:0000259" key="11">
    <source>
        <dbReference type="PROSITE" id="PS51285"/>
    </source>
</evidence>
<dbReference type="RefSeq" id="XP_068354480.1">
    <property type="nucleotide sequence ID" value="XM_068493762.1"/>
</dbReference>
<feature type="domain" description="Protein kinase" evidence="10">
    <location>
        <begin position="107"/>
        <end position="359"/>
    </location>
</feature>
<dbReference type="SMART" id="SM00220">
    <property type="entry name" value="S_TKc"/>
    <property type="match status" value="1"/>
</dbReference>
<dbReference type="FunFam" id="1.10.510.10:FF:000008">
    <property type="entry name" value="Non-specific serine/threonine protein kinase"/>
    <property type="match status" value="1"/>
</dbReference>
<evidence type="ECO:0000256" key="8">
    <source>
        <dbReference type="PROSITE-ProRule" id="PRU10141"/>
    </source>
</evidence>
<proteinExistence type="inferred from homology"/>
<feature type="domain" description="AGC-kinase C-terminal" evidence="11">
    <location>
        <begin position="360"/>
        <end position="426"/>
    </location>
</feature>
<sequence>MDEVDTPPQMSGYLDRRGMFGFWARHKCTLKNNIFKIMKDDITELEVRIDATAKITLFDQNSPRFIIEIEGQEPIQLRASDNERAMAWVLALRSCSFEHPLLSIDSFHLITNIGRGFYGKVALAQKIDTGEYFAIKSIHKHRLIKSNKVHTVLTERNILSQASHPFIVSLFYAFQTKSKFYLVLEYVPGGALFFRMQQNKNGLPIDDVKLYTAEIALSLKHLHSLGIIYRDLKPENVLLDANGHVKLTDFGLSKVLHSDQLTSTFCGTDEYLSPEIVSHSSYGIAVDWWTLGILLYEMLYGKTPFYCQNNSQMFKRILESDVPFPSGGNPDAEDLILGLLDKSSATRFGFEHVKNHKFFEGLNFDDVFERRTKPNYIPPEKDPASFTNFEKEFIYGTPVDSTSVIGSVGQIKGFSFDASGALTVSSTCDTCLADFQVF</sequence>
<keyword evidence="7 8" id="KW-0067">ATP-binding</keyword>
<dbReference type="PANTHER" id="PTHR24351">
    <property type="entry name" value="RIBOSOMAL PROTEIN S6 KINASE"/>
    <property type="match status" value="1"/>
</dbReference>
<dbReference type="SMART" id="SM00133">
    <property type="entry name" value="S_TK_X"/>
    <property type="match status" value="1"/>
</dbReference>
<evidence type="ECO:0000256" key="3">
    <source>
        <dbReference type="ARBA" id="ARBA00022553"/>
    </source>
</evidence>
<evidence type="ECO:0000256" key="1">
    <source>
        <dbReference type="ARBA" id="ARBA00006935"/>
    </source>
</evidence>
<dbReference type="Proteomes" id="UP000179807">
    <property type="component" value="Unassembled WGS sequence"/>
</dbReference>
<dbReference type="InterPro" id="IPR045270">
    <property type="entry name" value="STKc_AGC"/>
</dbReference>
<keyword evidence="13" id="KW-1185">Reference proteome</keyword>
<protein>
    <submittedName>
        <fullName evidence="12">AGC family protein kinase</fullName>
    </submittedName>
</protein>
<dbReference type="Gene3D" id="1.10.510.10">
    <property type="entry name" value="Transferase(Phosphotransferase) domain 1"/>
    <property type="match status" value="1"/>
</dbReference>
<dbReference type="InterPro" id="IPR011009">
    <property type="entry name" value="Kinase-like_dom_sf"/>
</dbReference>
<name>A0A1J4JSE7_9EUKA</name>
<evidence type="ECO:0000259" key="10">
    <source>
        <dbReference type="PROSITE" id="PS50011"/>
    </source>
</evidence>
<comment type="similarity">
    <text evidence="1">Belongs to the protein kinase superfamily. AGC Ser/Thr protein kinase family. RAC subfamily.</text>
</comment>
<evidence type="ECO:0000256" key="5">
    <source>
        <dbReference type="ARBA" id="ARBA00022741"/>
    </source>
</evidence>
<dbReference type="SUPFAM" id="SSF56112">
    <property type="entry name" value="Protein kinase-like (PK-like)"/>
    <property type="match status" value="1"/>
</dbReference>
<dbReference type="EMBL" id="MLAK01000915">
    <property type="protein sequence ID" value="OHT01344.1"/>
    <property type="molecule type" value="Genomic_DNA"/>
</dbReference>